<keyword evidence="1" id="KW-0732">Signal</keyword>
<name>A0AA39XU17_9PEZI</name>
<feature type="signal peptide" evidence="1">
    <location>
        <begin position="1"/>
        <end position="17"/>
    </location>
</feature>
<dbReference type="AlphaFoldDB" id="A0AA39XU17"/>
<accession>A0AA39XU17</accession>
<proteinExistence type="predicted"/>
<evidence type="ECO:0000313" key="3">
    <source>
        <dbReference type="Proteomes" id="UP001175001"/>
    </source>
</evidence>
<dbReference type="Proteomes" id="UP001175001">
    <property type="component" value="Unassembled WGS sequence"/>
</dbReference>
<evidence type="ECO:0000256" key="1">
    <source>
        <dbReference type="SAM" id="SignalP"/>
    </source>
</evidence>
<keyword evidence="3" id="KW-1185">Reference proteome</keyword>
<gene>
    <name evidence="2" type="ORF">DIS24_g9580</name>
</gene>
<sequence length="81" mass="8252">MQFSVILLGLFTAIAAAQQSPFAQSQCSNTGRAGCDPSSDGVQRCVALDEVDLCVADCDAASTCASDCKSAGYSNGYCTKG</sequence>
<protein>
    <submittedName>
        <fullName evidence="2">Uncharacterized protein</fullName>
    </submittedName>
</protein>
<reference evidence="2" key="1">
    <citation type="submission" date="2023-06" db="EMBL/GenBank/DDBJ databases">
        <title>Multi-omics analyses reveal the molecular pathogenesis toolkit of Lasiodiplodia hormozganensis, a cross-kingdom pathogen.</title>
        <authorList>
            <person name="Felix C."/>
            <person name="Meneses R."/>
            <person name="Goncalves M.F.M."/>
            <person name="Tilleman L."/>
            <person name="Duarte A.S."/>
            <person name="Jorrin-Novo J.V."/>
            <person name="Van De Peer Y."/>
            <person name="Deforce D."/>
            <person name="Van Nieuwerburgh F."/>
            <person name="Esteves A.C."/>
            <person name="Alves A."/>
        </authorList>
    </citation>
    <scope>NUCLEOTIDE SEQUENCE</scope>
    <source>
        <strain evidence="2">CBS 339.90</strain>
    </source>
</reference>
<organism evidence="2 3">
    <name type="scientific">Lasiodiplodia hormozganensis</name>
    <dbReference type="NCBI Taxonomy" id="869390"/>
    <lineage>
        <taxon>Eukaryota</taxon>
        <taxon>Fungi</taxon>
        <taxon>Dikarya</taxon>
        <taxon>Ascomycota</taxon>
        <taxon>Pezizomycotina</taxon>
        <taxon>Dothideomycetes</taxon>
        <taxon>Dothideomycetes incertae sedis</taxon>
        <taxon>Botryosphaeriales</taxon>
        <taxon>Botryosphaeriaceae</taxon>
        <taxon>Lasiodiplodia</taxon>
    </lineage>
</organism>
<evidence type="ECO:0000313" key="2">
    <source>
        <dbReference type="EMBL" id="KAK0640213.1"/>
    </source>
</evidence>
<dbReference type="EMBL" id="JAUJDW010000086">
    <property type="protein sequence ID" value="KAK0640213.1"/>
    <property type="molecule type" value="Genomic_DNA"/>
</dbReference>
<comment type="caution">
    <text evidence="2">The sequence shown here is derived from an EMBL/GenBank/DDBJ whole genome shotgun (WGS) entry which is preliminary data.</text>
</comment>
<feature type="chain" id="PRO_5041356092" evidence="1">
    <location>
        <begin position="18"/>
        <end position="81"/>
    </location>
</feature>